<dbReference type="GO" id="GO:0015149">
    <property type="term" value="F:hexose transmembrane transporter activity"/>
    <property type="evidence" value="ECO:0007669"/>
    <property type="project" value="TreeGrafter"/>
</dbReference>
<dbReference type="Proteomes" id="UP000289152">
    <property type="component" value="Unassembled WGS sequence"/>
</dbReference>
<evidence type="ECO:0000259" key="10">
    <source>
        <dbReference type="PROSITE" id="PS50850"/>
    </source>
</evidence>
<dbReference type="PANTHER" id="PTHR23503">
    <property type="entry name" value="SOLUTE CARRIER FAMILY 2"/>
    <property type="match status" value="1"/>
</dbReference>
<feature type="transmembrane region" description="Helical" evidence="9">
    <location>
        <begin position="186"/>
        <end position="206"/>
    </location>
</feature>
<dbReference type="OrthoDB" id="4540492at2759"/>
<evidence type="ECO:0000256" key="2">
    <source>
        <dbReference type="ARBA" id="ARBA00010992"/>
    </source>
</evidence>
<keyword evidence="4 9" id="KW-0812">Transmembrane</keyword>
<evidence type="ECO:0000313" key="12">
    <source>
        <dbReference type="Proteomes" id="UP000289152"/>
    </source>
</evidence>
<dbReference type="InterPro" id="IPR005828">
    <property type="entry name" value="MFS_sugar_transport-like"/>
</dbReference>
<feature type="transmembrane region" description="Helical" evidence="9">
    <location>
        <begin position="154"/>
        <end position="174"/>
    </location>
</feature>
<feature type="transmembrane region" description="Helical" evidence="9">
    <location>
        <begin position="442"/>
        <end position="460"/>
    </location>
</feature>
<evidence type="ECO:0000256" key="7">
    <source>
        <dbReference type="ARBA" id="ARBA00049119"/>
    </source>
</evidence>
<accession>A0A4Q1BUD9</accession>
<dbReference type="SUPFAM" id="SSF103473">
    <property type="entry name" value="MFS general substrate transporter"/>
    <property type="match status" value="1"/>
</dbReference>
<comment type="catalytic activity">
    <reaction evidence="7">
        <text>myo-inositol(out) + H(+)(out) = myo-inositol(in) + H(+)(in)</text>
        <dbReference type="Rhea" id="RHEA:60364"/>
        <dbReference type="ChEBI" id="CHEBI:15378"/>
        <dbReference type="ChEBI" id="CHEBI:17268"/>
    </reaction>
</comment>
<feature type="transmembrane region" description="Helical" evidence="9">
    <location>
        <begin position="117"/>
        <end position="134"/>
    </location>
</feature>
<dbReference type="InterPro" id="IPR020846">
    <property type="entry name" value="MFS_dom"/>
</dbReference>
<reference evidence="11 12" key="1">
    <citation type="submission" date="2016-06" db="EMBL/GenBank/DDBJ databases">
        <title>Evolution of pathogenesis and genome organization in the Tremellales.</title>
        <authorList>
            <person name="Cuomo C."/>
            <person name="Litvintseva A."/>
            <person name="Heitman J."/>
            <person name="Chen Y."/>
            <person name="Sun S."/>
            <person name="Springer D."/>
            <person name="Dromer F."/>
            <person name="Young S."/>
            <person name="Zeng Q."/>
            <person name="Chapman S."/>
            <person name="Gujja S."/>
            <person name="Saif S."/>
            <person name="Birren B."/>
        </authorList>
    </citation>
    <scope>NUCLEOTIDE SEQUENCE [LARGE SCALE GENOMIC DNA]</scope>
    <source>
        <strain evidence="11 12">ATCC 28783</strain>
    </source>
</reference>
<protein>
    <recommendedName>
        <fullName evidence="10">Major facilitator superfamily (MFS) profile domain-containing protein</fullName>
    </recommendedName>
</protein>
<keyword evidence="5 9" id="KW-1133">Transmembrane helix</keyword>
<feature type="transmembrane region" description="Helical" evidence="9">
    <location>
        <begin position="333"/>
        <end position="353"/>
    </location>
</feature>
<evidence type="ECO:0000256" key="1">
    <source>
        <dbReference type="ARBA" id="ARBA00004141"/>
    </source>
</evidence>
<feature type="transmembrane region" description="Helical" evidence="9">
    <location>
        <begin position="359"/>
        <end position="384"/>
    </location>
</feature>
<feature type="region of interest" description="Disordered" evidence="8">
    <location>
        <begin position="212"/>
        <end position="254"/>
    </location>
</feature>
<proteinExistence type="inferred from homology"/>
<dbReference type="InterPro" id="IPR045263">
    <property type="entry name" value="GLUT"/>
</dbReference>
<dbReference type="InParanoid" id="A0A4Q1BUD9"/>
<dbReference type="PROSITE" id="PS00216">
    <property type="entry name" value="SUGAR_TRANSPORT_1"/>
    <property type="match status" value="1"/>
</dbReference>
<evidence type="ECO:0000256" key="6">
    <source>
        <dbReference type="ARBA" id="ARBA00023136"/>
    </source>
</evidence>
<feature type="transmembrane region" description="Helical" evidence="9">
    <location>
        <begin position="271"/>
        <end position="292"/>
    </location>
</feature>
<evidence type="ECO:0000256" key="5">
    <source>
        <dbReference type="ARBA" id="ARBA00022989"/>
    </source>
</evidence>
<evidence type="ECO:0000256" key="9">
    <source>
        <dbReference type="SAM" id="Phobius"/>
    </source>
</evidence>
<dbReference type="InterPro" id="IPR005829">
    <property type="entry name" value="Sugar_transporter_CS"/>
</dbReference>
<comment type="similarity">
    <text evidence="2">Belongs to the major facilitator superfamily. Sugar transporter (TC 2.A.1.1) family.</text>
</comment>
<feature type="domain" description="Major facilitator superfamily (MFS) profile" evidence="10">
    <location>
        <begin position="9"/>
        <end position="461"/>
    </location>
</feature>
<dbReference type="InterPro" id="IPR003663">
    <property type="entry name" value="Sugar/inositol_transpt"/>
</dbReference>
<sequence length="461" mass="49080">MSDRAALYSVAWACVSSWYYGYHLSELNFPVESLTCLPSAFPPPSRLPLCLSLTSKRYSLVTALFSVGGLVGSLGSAIVVRREGLRGGIVLTGWMNLVGSVGMALAPHWVILGIGRFITGVASGVAVCLVPPFLNKLCRTDPQLSARSGQIGSLHQMGIVLGLFSAQIAGYIFTGEKGDTPGNWRYVVSLSGLVAIFQILFTRLTIPHQSTKTVVDHPAPQPDPEIATETEQESSPLLSPAPSETLPSEPSTRQLSVKELLSNPTLRGPTLLVGSIMSLQQFSGVNAVMFYSTPVLKPLLPASAGLLGIGITLVNVVMTLPAIFLVDRWGRKNLLLLSVISMGSMSALLAVGLNSHHQLLSATAIIAFITAFSVGLGPIPFLLVSELVPSSAIPALSSLSQSLSWTSNFLIALLFLPLRDALSYPSDPHDPLSAREGEGRVFYVFTGTCSLLACIVWRGLK</sequence>
<feature type="transmembrane region" description="Helical" evidence="9">
    <location>
        <begin position="58"/>
        <end position="80"/>
    </location>
</feature>
<dbReference type="PROSITE" id="PS50850">
    <property type="entry name" value="MFS"/>
    <property type="match status" value="1"/>
</dbReference>
<feature type="compositionally biased region" description="Low complexity" evidence="8">
    <location>
        <begin position="233"/>
        <end position="252"/>
    </location>
</feature>
<evidence type="ECO:0000256" key="8">
    <source>
        <dbReference type="SAM" id="MobiDB-lite"/>
    </source>
</evidence>
<comment type="caution">
    <text evidence="11">The sequence shown here is derived from an EMBL/GenBank/DDBJ whole genome shotgun (WGS) entry which is preliminary data.</text>
</comment>
<name>A0A4Q1BUD9_TREME</name>
<feature type="transmembrane region" description="Helical" evidence="9">
    <location>
        <begin position="304"/>
        <end position="326"/>
    </location>
</feature>
<dbReference type="EMBL" id="SDIL01000007">
    <property type="protein sequence ID" value="RXK41640.1"/>
    <property type="molecule type" value="Genomic_DNA"/>
</dbReference>
<evidence type="ECO:0000256" key="3">
    <source>
        <dbReference type="ARBA" id="ARBA00022448"/>
    </source>
</evidence>
<feature type="transmembrane region" description="Helical" evidence="9">
    <location>
        <begin position="87"/>
        <end position="111"/>
    </location>
</feature>
<dbReference type="PRINTS" id="PR00171">
    <property type="entry name" value="SUGRTRNSPORT"/>
</dbReference>
<comment type="subcellular location">
    <subcellularLocation>
        <location evidence="1">Membrane</location>
        <topology evidence="1">Multi-pass membrane protein</topology>
    </subcellularLocation>
</comment>
<dbReference type="Pfam" id="PF00083">
    <property type="entry name" value="Sugar_tr"/>
    <property type="match status" value="1"/>
</dbReference>
<dbReference type="InterPro" id="IPR036259">
    <property type="entry name" value="MFS_trans_sf"/>
</dbReference>
<organism evidence="11 12">
    <name type="scientific">Tremella mesenterica</name>
    <name type="common">Jelly fungus</name>
    <dbReference type="NCBI Taxonomy" id="5217"/>
    <lineage>
        <taxon>Eukaryota</taxon>
        <taxon>Fungi</taxon>
        <taxon>Dikarya</taxon>
        <taxon>Basidiomycota</taxon>
        <taxon>Agaricomycotina</taxon>
        <taxon>Tremellomycetes</taxon>
        <taxon>Tremellales</taxon>
        <taxon>Tremellaceae</taxon>
        <taxon>Tremella</taxon>
    </lineage>
</organism>
<dbReference type="PANTHER" id="PTHR23503:SF8">
    <property type="entry name" value="FACILITATED GLUCOSE TRANSPORTER PROTEIN 1"/>
    <property type="match status" value="1"/>
</dbReference>
<keyword evidence="3" id="KW-0813">Transport</keyword>
<evidence type="ECO:0000313" key="11">
    <source>
        <dbReference type="EMBL" id="RXK41640.1"/>
    </source>
</evidence>
<feature type="transmembrane region" description="Helical" evidence="9">
    <location>
        <begin position="405"/>
        <end position="422"/>
    </location>
</feature>
<dbReference type="VEuPathDB" id="FungiDB:TREMEDRAFT_42451"/>
<keyword evidence="6 9" id="KW-0472">Membrane</keyword>
<dbReference type="STRING" id="5217.A0A4Q1BUD9"/>
<dbReference type="AlphaFoldDB" id="A0A4Q1BUD9"/>
<feature type="transmembrane region" description="Helical" evidence="9">
    <location>
        <begin position="5"/>
        <end position="22"/>
    </location>
</feature>
<gene>
    <name evidence="11" type="ORF">M231_01140</name>
</gene>
<keyword evidence="12" id="KW-1185">Reference proteome</keyword>
<evidence type="ECO:0000256" key="4">
    <source>
        <dbReference type="ARBA" id="ARBA00022692"/>
    </source>
</evidence>
<dbReference type="GO" id="GO:0016020">
    <property type="term" value="C:membrane"/>
    <property type="evidence" value="ECO:0007669"/>
    <property type="project" value="UniProtKB-SubCell"/>
</dbReference>
<dbReference type="Gene3D" id="1.20.1250.20">
    <property type="entry name" value="MFS general substrate transporter like domains"/>
    <property type="match status" value="1"/>
</dbReference>